<feature type="compositionally biased region" description="Acidic residues" evidence="1">
    <location>
        <begin position="183"/>
        <end position="192"/>
    </location>
</feature>
<evidence type="ECO:0000313" key="2">
    <source>
        <dbReference type="EMBL" id="KAK7020585.1"/>
    </source>
</evidence>
<dbReference type="Proteomes" id="UP001383192">
    <property type="component" value="Unassembled WGS sequence"/>
</dbReference>
<feature type="region of interest" description="Disordered" evidence="1">
    <location>
        <begin position="12"/>
        <end position="41"/>
    </location>
</feature>
<evidence type="ECO:0000313" key="3">
    <source>
        <dbReference type="Proteomes" id="UP001383192"/>
    </source>
</evidence>
<feature type="compositionally biased region" description="Acidic residues" evidence="1">
    <location>
        <begin position="165"/>
        <end position="176"/>
    </location>
</feature>
<name>A0AAW0B6Q5_9AGAR</name>
<protein>
    <submittedName>
        <fullName evidence="2">Uncharacterized protein</fullName>
    </submittedName>
</protein>
<gene>
    <name evidence="2" type="ORF">VNI00_017714</name>
</gene>
<feature type="compositionally biased region" description="Acidic residues" evidence="1">
    <location>
        <begin position="146"/>
        <end position="155"/>
    </location>
</feature>
<reference evidence="2 3" key="1">
    <citation type="submission" date="2024-01" db="EMBL/GenBank/DDBJ databases">
        <title>A draft genome for a cacao thread blight-causing isolate of Paramarasmius palmivorus.</title>
        <authorList>
            <person name="Baruah I.K."/>
            <person name="Bukari Y."/>
            <person name="Amoako-Attah I."/>
            <person name="Meinhardt L.W."/>
            <person name="Bailey B.A."/>
            <person name="Cohen S.P."/>
        </authorList>
    </citation>
    <scope>NUCLEOTIDE SEQUENCE [LARGE SCALE GENOMIC DNA]</scope>
    <source>
        <strain evidence="2 3">GH-12</strain>
    </source>
</reference>
<proteinExistence type="predicted"/>
<evidence type="ECO:0000256" key="1">
    <source>
        <dbReference type="SAM" id="MobiDB-lite"/>
    </source>
</evidence>
<organism evidence="2 3">
    <name type="scientific">Paramarasmius palmivorus</name>
    <dbReference type="NCBI Taxonomy" id="297713"/>
    <lineage>
        <taxon>Eukaryota</taxon>
        <taxon>Fungi</taxon>
        <taxon>Dikarya</taxon>
        <taxon>Basidiomycota</taxon>
        <taxon>Agaricomycotina</taxon>
        <taxon>Agaricomycetes</taxon>
        <taxon>Agaricomycetidae</taxon>
        <taxon>Agaricales</taxon>
        <taxon>Marasmiineae</taxon>
        <taxon>Marasmiaceae</taxon>
        <taxon>Paramarasmius</taxon>
    </lineage>
</organism>
<feature type="region of interest" description="Disordered" evidence="1">
    <location>
        <begin position="122"/>
        <end position="192"/>
    </location>
</feature>
<keyword evidence="3" id="KW-1185">Reference proteome</keyword>
<dbReference type="AlphaFoldDB" id="A0AAW0B6Q5"/>
<comment type="caution">
    <text evidence="2">The sequence shown here is derived from an EMBL/GenBank/DDBJ whole genome shotgun (WGS) entry which is preliminary data.</text>
</comment>
<dbReference type="EMBL" id="JAYKXP010000186">
    <property type="protein sequence ID" value="KAK7020585.1"/>
    <property type="molecule type" value="Genomic_DNA"/>
</dbReference>
<sequence>MLRCIDPQHKPITKPERYKTRSNSIESKADRKAKPPVIRPPTRLLRPRNVDLYTYCSNFAFDLSRNNYQCKQIAMQLNGMSYAQQQAVRLLVETILQYTSPEPIAEILAQTTFMEDLAAGTDDDENEWNANEASEEDLSHTKASAEEDSEEEQLDSESSGKEKESEEESSGAEEANDYIVVDDSSDMDISEQ</sequence>
<accession>A0AAW0B6Q5</accession>